<protein>
    <submittedName>
        <fullName evidence="2">GNAT family N-acetyltransferase</fullName>
    </submittedName>
</protein>
<dbReference type="InterPro" id="IPR053144">
    <property type="entry name" value="Acetyltransferase_Butenolide"/>
</dbReference>
<dbReference type="InterPro" id="IPR000182">
    <property type="entry name" value="GNAT_dom"/>
</dbReference>
<dbReference type="RefSeq" id="WP_166587807.1">
    <property type="nucleotide sequence ID" value="NZ_WWEO01000045.1"/>
</dbReference>
<reference evidence="2" key="1">
    <citation type="submission" date="2020-01" db="EMBL/GenBank/DDBJ databases">
        <authorList>
            <person name="Seo Y.L."/>
        </authorList>
    </citation>
    <scope>NUCLEOTIDE SEQUENCE</scope>
    <source>
        <strain evidence="2">R11</strain>
    </source>
</reference>
<dbReference type="Gene3D" id="3.40.630.30">
    <property type="match status" value="1"/>
</dbReference>
<proteinExistence type="predicted"/>
<dbReference type="SUPFAM" id="SSF55729">
    <property type="entry name" value="Acyl-CoA N-acyltransferases (Nat)"/>
    <property type="match status" value="1"/>
</dbReference>
<dbReference type="CDD" id="cd04301">
    <property type="entry name" value="NAT_SF"/>
    <property type="match status" value="1"/>
</dbReference>
<dbReference type="GO" id="GO:0016747">
    <property type="term" value="F:acyltransferase activity, transferring groups other than amino-acyl groups"/>
    <property type="evidence" value="ECO:0007669"/>
    <property type="project" value="InterPro"/>
</dbReference>
<sequence length="151" mass="17313">MISEELINNCLSLGYSISTDKVLFDINLAYKLLINDSYWAKGMPKDIFVRAVNNSMSFGIYKDQAMVGFARVITDNATFAYICDVFIRAEHRGHGLGKWLINTIRTHPDLQNLRRWSLATKDAHGLYAQFGFVPFAEPEVWMEIKTPYIVK</sequence>
<organism evidence="2 3">
    <name type="scientific">Mucilaginibacter agri</name>
    <dbReference type="NCBI Taxonomy" id="2695265"/>
    <lineage>
        <taxon>Bacteria</taxon>
        <taxon>Pseudomonadati</taxon>
        <taxon>Bacteroidota</taxon>
        <taxon>Sphingobacteriia</taxon>
        <taxon>Sphingobacteriales</taxon>
        <taxon>Sphingobacteriaceae</taxon>
        <taxon>Mucilaginibacter</taxon>
    </lineage>
</organism>
<name>A0A966DUK0_9SPHI</name>
<feature type="domain" description="N-acetyltransferase" evidence="1">
    <location>
        <begin position="15"/>
        <end position="147"/>
    </location>
</feature>
<dbReference type="PROSITE" id="PS51186">
    <property type="entry name" value="GNAT"/>
    <property type="match status" value="1"/>
</dbReference>
<dbReference type="PANTHER" id="PTHR43233:SF1">
    <property type="entry name" value="FAMILY N-ACETYLTRANSFERASE, PUTATIVE (AFU_ORTHOLOGUE AFUA_6G03350)-RELATED"/>
    <property type="match status" value="1"/>
</dbReference>
<dbReference type="Proteomes" id="UP000638732">
    <property type="component" value="Unassembled WGS sequence"/>
</dbReference>
<evidence type="ECO:0000259" key="1">
    <source>
        <dbReference type="PROSITE" id="PS51186"/>
    </source>
</evidence>
<dbReference type="AlphaFoldDB" id="A0A966DUK0"/>
<dbReference type="PANTHER" id="PTHR43233">
    <property type="entry name" value="FAMILY N-ACETYLTRANSFERASE, PUTATIVE (AFU_ORTHOLOGUE AFUA_6G03350)-RELATED"/>
    <property type="match status" value="1"/>
</dbReference>
<reference evidence="2" key="2">
    <citation type="submission" date="2020-10" db="EMBL/GenBank/DDBJ databases">
        <title>Mucilaginibacter sp. nov., isolated from soil.</title>
        <authorList>
            <person name="Jeon C.O."/>
        </authorList>
    </citation>
    <scope>NUCLEOTIDE SEQUENCE</scope>
    <source>
        <strain evidence="2">R11</strain>
    </source>
</reference>
<keyword evidence="3" id="KW-1185">Reference proteome</keyword>
<evidence type="ECO:0000313" key="3">
    <source>
        <dbReference type="Proteomes" id="UP000638732"/>
    </source>
</evidence>
<evidence type="ECO:0000313" key="2">
    <source>
        <dbReference type="EMBL" id="NCD71830.1"/>
    </source>
</evidence>
<dbReference type="Pfam" id="PF00583">
    <property type="entry name" value="Acetyltransf_1"/>
    <property type="match status" value="1"/>
</dbReference>
<dbReference type="InterPro" id="IPR016181">
    <property type="entry name" value="Acyl_CoA_acyltransferase"/>
</dbReference>
<dbReference type="EMBL" id="WWEO01000045">
    <property type="protein sequence ID" value="NCD71830.1"/>
    <property type="molecule type" value="Genomic_DNA"/>
</dbReference>
<comment type="caution">
    <text evidence="2">The sequence shown here is derived from an EMBL/GenBank/DDBJ whole genome shotgun (WGS) entry which is preliminary data.</text>
</comment>
<gene>
    <name evidence="2" type="ORF">GSY63_20875</name>
</gene>
<accession>A0A966DUK0</accession>